<evidence type="ECO:0000256" key="1">
    <source>
        <dbReference type="SAM" id="Phobius"/>
    </source>
</evidence>
<dbReference type="InterPro" id="IPR006747">
    <property type="entry name" value="DUF599"/>
</dbReference>
<keyword evidence="1" id="KW-1133">Transmembrane helix</keyword>
<proteinExistence type="predicted"/>
<feature type="transmembrane region" description="Helical" evidence="1">
    <location>
        <begin position="66"/>
        <end position="87"/>
    </location>
</feature>
<dbReference type="PANTHER" id="PTHR31881:SF6">
    <property type="entry name" value="OS09G0494600 PROTEIN"/>
    <property type="match status" value="1"/>
</dbReference>
<dbReference type="Pfam" id="PF04654">
    <property type="entry name" value="DUF599"/>
    <property type="match status" value="1"/>
</dbReference>
<reference evidence="2 3" key="1">
    <citation type="journal article" date="2015" name="Genome Announc.">
        <title>Genome Assemblies of Three Soil-Associated Devosia species: D. insulae, D. limi, and D. soli.</title>
        <authorList>
            <person name="Hassan Y.I."/>
            <person name="Lepp D."/>
            <person name="Zhou T."/>
        </authorList>
    </citation>
    <scope>NUCLEOTIDE SEQUENCE [LARGE SCALE GENOMIC DNA]</scope>
    <source>
        <strain evidence="2 3">DS-56</strain>
    </source>
</reference>
<evidence type="ECO:0000313" key="2">
    <source>
        <dbReference type="EMBL" id="OEO32838.1"/>
    </source>
</evidence>
<feature type="transmembrane region" description="Helical" evidence="1">
    <location>
        <begin position="108"/>
        <end position="128"/>
    </location>
</feature>
<name>A0A1E5XW66_9HYPH</name>
<evidence type="ECO:0000313" key="3">
    <source>
        <dbReference type="Proteomes" id="UP000095463"/>
    </source>
</evidence>
<dbReference type="RefSeq" id="WP_069908035.1">
    <property type="nucleotide sequence ID" value="NZ_LAJE02000052.1"/>
</dbReference>
<feature type="transmembrane region" description="Helical" evidence="1">
    <location>
        <begin position="173"/>
        <end position="201"/>
    </location>
</feature>
<keyword evidence="3" id="KW-1185">Reference proteome</keyword>
<dbReference type="PANTHER" id="PTHR31881">
    <property type="match status" value="1"/>
</dbReference>
<keyword evidence="1" id="KW-0812">Transmembrane</keyword>
<accession>A0A1E5XW66</accession>
<keyword evidence="1" id="KW-0472">Membrane</keyword>
<sequence>MTLFATLFPLICWFAYNYGVPLLERRRPSLSVIMSMQRRRWVANAVKRDTPLDAILAGNLMGSVSFLASTSVLLVLAVFTAFGNLTALTDTLTTVGLKASYSTQDVQIHLFATLSIFVLSFFSFTLALRQFNHFCILLGAIEHSEHVARDEIDGIAQLNTLAAKNFNNGIRAYYFAVPMVAWFANEWLAVGASLVTVAFLIHREFFSTAHRVAASIAVLASRREKEHG</sequence>
<evidence type="ECO:0008006" key="4">
    <source>
        <dbReference type="Google" id="ProtNLM"/>
    </source>
</evidence>
<dbReference type="Proteomes" id="UP000095463">
    <property type="component" value="Unassembled WGS sequence"/>
</dbReference>
<protein>
    <recommendedName>
        <fullName evidence="4">DUF599 domain-containing protein</fullName>
    </recommendedName>
</protein>
<dbReference type="EMBL" id="LAJE02000052">
    <property type="protein sequence ID" value="OEO32838.1"/>
    <property type="molecule type" value="Genomic_DNA"/>
</dbReference>
<gene>
    <name evidence="2" type="ORF">VW23_009640</name>
</gene>
<dbReference type="OrthoDB" id="9806874at2"/>
<comment type="caution">
    <text evidence="2">The sequence shown here is derived from an EMBL/GenBank/DDBJ whole genome shotgun (WGS) entry which is preliminary data.</text>
</comment>
<dbReference type="AlphaFoldDB" id="A0A1E5XW66"/>
<organism evidence="2 3">
    <name type="scientific">Devosia insulae DS-56</name>
    <dbReference type="NCBI Taxonomy" id="1116389"/>
    <lineage>
        <taxon>Bacteria</taxon>
        <taxon>Pseudomonadati</taxon>
        <taxon>Pseudomonadota</taxon>
        <taxon>Alphaproteobacteria</taxon>
        <taxon>Hyphomicrobiales</taxon>
        <taxon>Devosiaceae</taxon>
        <taxon>Devosia</taxon>
    </lineage>
</organism>